<accession>A0ABV6VXX8</accession>
<dbReference type="Proteomes" id="UP001592531">
    <property type="component" value="Unassembled WGS sequence"/>
</dbReference>
<dbReference type="RefSeq" id="WP_380537382.1">
    <property type="nucleotide sequence ID" value="NZ_JBHFAB010000013.1"/>
</dbReference>
<organism evidence="1 2">
    <name type="scientific">Streptacidiphilus cavernicola</name>
    <dbReference type="NCBI Taxonomy" id="3342716"/>
    <lineage>
        <taxon>Bacteria</taxon>
        <taxon>Bacillati</taxon>
        <taxon>Actinomycetota</taxon>
        <taxon>Actinomycetes</taxon>
        <taxon>Kitasatosporales</taxon>
        <taxon>Streptomycetaceae</taxon>
        <taxon>Streptacidiphilus</taxon>
    </lineage>
</organism>
<sequence>MSRYNARVRADAGLTGTFACDSLHVDSGGNLSLNLQRSTDEVVTIARFQHGYWSSYELDVDPNPEPDSFTDRGNQLRAKEAAEIAALTAEWQSARTRADCSSVVAALDLHRPCHPYSIVQCAHCQTGSDAPDKDFARWPCATYTALTNMPVQAAEPERRPLAPMDITLTMQGTVGSEQDIAEAIRRALFRQSKL</sequence>
<gene>
    <name evidence="1" type="ORF">ACEZDE_18405</name>
</gene>
<evidence type="ECO:0000313" key="1">
    <source>
        <dbReference type="EMBL" id="MFC1418586.1"/>
    </source>
</evidence>
<proteinExistence type="predicted"/>
<keyword evidence="2" id="KW-1185">Reference proteome</keyword>
<name>A0ABV6VXX8_9ACTN</name>
<evidence type="ECO:0000313" key="2">
    <source>
        <dbReference type="Proteomes" id="UP001592531"/>
    </source>
</evidence>
<protein>
    <submittedName>
        <fullName evidence="1">Uncharacterized protein</fullName>
    </submittedName>
</protein>
<reference evidence="1 2" key="1">
    <citation type="submission" date="2024-09" db="EMBL/GenBank/DDBJ databases">
        <authorList>
            <person name="Lee S.D."/>
        </authorList>
    </citation>
    <scope>NUCLEOTIDE SEQUENCE [LARGE SCALE GENOMIC DNA]</scope>
    <source>
        <strain evidence="1 2">N8-3</strain>
    </source>
</reference>
<comment type="caution">
    <text evidence="1">The sequence shown here is derived from an EMBL/GenBank/DDBJ whole genome shotgun (WGS) entry which is preliminary data.</text>
</comment>
<dbReference type="EMBL" id="JBHFAB010000013">
    <property type="protein sequence ID" value="MFC1418586.1"/>
    <property type="molecule type" value="Genomic_DNA"/>
</dbReference>